<accession>A0A382XFI3</accession>
<dbReference type="InterPro" id="IPR043130">
    <property type="entry name" value="CDP-OH_PTrfase_TM_dom"/>
</dbReference>
<dbReference type="GO" id="GO:0016780">
    <property type="term" value="F:phosphotransferase activity, for other substituted phosphate groups"/>
    <property type="evidence" value="ECO:0007669"/>
    <property type="project" value="InterPro"/>
</dbReference>
<dbReference type="InterPro" id="IPR048254">
    <property type="entry name" value="CDP_ALCOHOL_P_TRANSF_CS"/>
</dbReference>
<name>A0A382XFI3_9ZZZZ</name>
<dbReference type="GO" id="GO:0016020">
    <property type="term" value="C:membrane"/>
    <property type="evidence" value="ECO:0007669"/>
    <property type="project" value="InterPro"/>
</dbReference>
<dbReference type="Pfam" id="PF01066">
    <property type="entry name" value="CDP-OH_P_transf"/>
    <property type="match status" value="1"/>
</dbReference>
<keyword evidence="1" id="KW-0808">Transferase</keyword>
<keyword evidence="2" id="KW-0472">Membrane</keyword>
<sequence length="188" mass="20407">MIRKKVHPNAITTSGFLVTVVAGYFYGIDHVRTAGALVLLGGAHDIFDGRVARLSGLQSKFGAFYDSVLDRISEVVIYIGLISLYNQYEMTLFNIGMIYMIALAMAGSLMISYTRAKAEVLGLECTVGLMQRAERVVLLGLGSLMFGLSWNGFVLSAIIVVFAVLTNLTAIRRIVWVHKAAAGVPLDS</sequence>
<protein>
    <recommendedName>
        <fullName evidence="4">CDP-alcohol phosphatidyltransferase family protein</fullName>
    </recommendedName>
</protein>
<feature type="transmembrane region" description="Helical" evidence="2">
    <location>
        <begin position="136"/>
        <end position="165"/>
    </location>
</feature>
<feature type="transmembrane region" description="Helical" evidence="2">
    <location>
        <begin position="92"/>
        <end position="116"/>
    </location>
</feature>
<dbReference type="InterPro" id="IPR000462">
    <property type="entry name" value="CDP-OH_P_trans"/>
</dbReference>
<evidence type="ECO:0008006" key="4">
    <source>
        <dbReference type="Google" id="ProtNLM"/>
    </source>
</evidence>
<organism evidence="3">
    <name type="scientific">marine metagenome</name>
    <dbReference type="NCBI Taxonomy" id="408172"/>
    <lineage>
        <taxon>unclassified sequences</taxon>
        <taxon>metagenomes</taxon>
        <taxon>ecological metagenomes</taxon>
    </lineage>
</organism>
<keyword evidence="2" id="KW-0812">Transmembrane</keyword>
<gene>
    <name evidence="3" type="ORF">METZ01_LOCUS422453</name>
</gene>
<evidence type="ECO:0000256" key="1">
    <source>
        <dbReference type="ARBA" id="ARBA00022679"/>
    </source>
</evidence>
<reference evidence="3" key="1">
    <citation type="submission" date="2018-05" db="EMBL/GenBank/DDBJ databases">
        <authorList>
            <person name="Lanie J.A."/>
            <person name="Ng W.-L."/>
            <person name="Kazmierczak K.M."/>
            <person name="Andrzejewski T.M."/>
            <person name="Davidsen T.M."/>
            <person name="Wayne K.J."/>
            <person name="Tettelin H."/>
            <person name="Glass J.I."/>
            <person name="Rusch D."/>
            <person name="Podicherti R."/>
            <person name="Tsui H.-C.T."/>
            <person name="Winkler M.E."/>
        </authorList>
    </citation>
    <scope>NUCLEOTIDE SEQUENCE</scope>
</reference>
<dbReference type="EMBL" id="UINC01167218">
    <property type="protein sequence ID" value="SVD69599.1"/>
    <property type="molecule type" value="Genomic_DNA"/>
</dbReference>
<dbReference type="Gene3D" id="1.20.120.1760">
    <property type="match status" value="1"/>
</dbReference>
<proteinExistence type="predicted"/>
<keyword evidence="2" id="KW-1133">Transmembrane helix</keyword>
<dbReference type="AlphaFoldDB" id="A0A382XFI3"/>
<evidence type="ECO:0000313" key="3">
    <source>
        <dbReference type="EMBL" id="SVD69599.1"/>
    </source>
</evidence>
<evidence type="ECO:0000256" key="2">
    <source>
        <dbReference type="SAM" id="Phobius"/>
    </source>
</evidence>
<dbReference type="GO" id="GO:0008654">
    <property type="term" value="P:phospholipid biosynthetic process"/>
    <property type="evidence" value="ECO:0007669"/>
    <property type="project" value="InterPro"/>
</dbReference>
<dbReference type="PROSITE" id="PS00379">
    <property type="entry name" value="CDP_ALCOHOL_P_TRANSF"/>
    <property type="match status" value="1"/>
</dbReference>